<keyword evidence="6" id="KW-1185">Reference proteome</keyword>
<name>B3RPM3_TRIAD</name>
<reference evidence="5 6" key="1">
    <citation type="journal article" date="2008" name="Nature">
        <title>The Trichoplax genome and the nature of placozoans.</title>
        <authorList>
            <person name="Srivastava M."/>
            <person name="Begovic E."/>
            <person name="Chapman J."/>
            <person name="Putnam N.H."/>
            <person name="Hellsten U."/>
            <person name="Kawashima T."/>
            <person name="Kuo A."/>
            <person name="Mitros T."/>
            <person name="Salamov A."/>
            <person name="Carpenter M.L."/>
            <person name="Signorovitch A.Y."/>
            <person name="Moreno M.A."/>
            <person name="Kamm K."/>
            <person name="Grimwood J."/>
            <person name="Schmutz J."/>
            <person name="Shapiro H."/>
            <person name="Grigoriev I.V."/>
            <person name="Buss L.W."/>
            <person name="Schierwater B."/>
            <person name="Dellaporta S.L."/>
            <person name="Rokhsar D.S."/>
        </authorList>
    </citation>
    <scope>NUCLEOTIDE SEQUENCE [LARGE SCALE GENOMIC DNA]</scope>
    <source>
        <strain evidence="5 6">Grell-BS-1999</strain>
    </source>
</reference>
<dbReference type="PhylomeDB" id="B3RPM3"/>
<dbReference type="Pfam" id="PF17751">
    <property type="entry name" value="SKICH"/>
    <property type="match status" value="1"/>
</dbReference>
<keyword evidence="1 2" id="KW-0175">Coiled coil</keyword>
<feature type="compositionally biased region" description="Pro residues" evidence="3">
    <location>
        <begin position="649"/>
        <end position="660"/>
    </location>
</feature>
<organism evidence="5 6">
    <name type="scientific">Trichoplax adhaerens</name>
    <name type="common">Trichoplax reptans</name>
    <dbReference type="NCBI Taxonomy" id="10228"/>
    <lineage>
        <taxon>Eukaryota</taxon>
        <taxon>Metazoa</taxon>
        <taxon>Placozoa</taxon>
        <taxon>Uniplacotomia</taxon>
        <taxon>Trichoplacea</taxon>
        <taxon>Trichoplacidae</taxon>
        <taxon>Trichoplax</taxon>
    </lineage>
</organism>
<dbReference type="STRING" id="10228.B3RPM3"/>
<gene>
    <name evidence="5" type="ORF">TRIADDRAFT_53591</name>
</gene>
<dbReference type="InterPro" id="IPR051002">
    <property type="entry name" value="UBA_autophagy_assoc_protein"/>
</dbReference>
<proteinExistence type="predicted"/>
<evidence type="ECO:0000259" key="4">
    <source>
        <dbReference type="Pfam" id="PF17751"/>
    </source>
</evidence>
<feature type="compositionally biased region" description="Polar residues" evidence="3">
    <location>
        <begin position="516"/>
        <end position="548"/>
    </location>
</feature>
<dbReference type="InterPro" id="IPR041611">
    <property type="entry name" value="SKICH"/>
</dbReference>
<dbReference type="AlphaFoldDB" id="B3RPM3"/>
<feature type="compositionally biased region" description="Pro residues" evidence="3">
    <location>
        <begin position="626"/>
        <end position="635"/>
    </location>
</feature>
<feature type="region of interest" description="Disordered" evidence="3">
    <location>
        <begin position="515"/>
        <end position="548"/>
    </location>
</feature>
<dbReference type="Proteomes" id="UP000009022">
    <property type="component" value="Unassembled WGS sequence"/>
</dbReference>
<feature type="coiled-coil region" evidence="2">
    <location>
        <begin position="430"/>
        <end position="491"/>
    </location>
</feature>
<feature type="region of interest" description="Disordered" evidence="3">
    <location>
        <begin position="617"/>
        <end position="668"/>
    </location>
</feature>
<dbReference type="PANTHER" id="PTHR31915:SF6">
    <property type="entry name" value="SKICH DOMAIN-CONTAINING PROTEIN"/>
    <property type="match status" value="1"/>
</dbReference>
<protein>
    <recommendedName>
        <fullName evidence="4">SKICH domain-containing protein</fullName>
    </recommendedName>
</protein>
<dbReference type="HOGENOM" id="CLU_393480_0_0_1"/>
<accession>B3RPM3</accession>
<feature type="region of interest" description="Disordered" evidence="3">
    <location>
        <begin position="589"/>
        <end position="608"/>
    </location>
</feature>
<dbReference type="eggNOG" id="ENOG502QT1M">
    <property type="taxonomic scope" value="Eukaryota"/>
</dbReference>
<feature type="domain" description="SKICH" evidence="4">
    <location>
        <begin position="20"/>
        <end position="118"/>
    </location>
</feature>
<feature type="compositionally biased region" description="Low complexity" evidence="3">
    <location>
        <begin position="294"/>
        <end position="308"/>
    </location>
</feature>
<feature type="region of interest" description="Disordered" evidence="3">
    <location>
        <begin position="168"/>
        <end position="309"/>
    </location>
</feature>
<dbReference type="CTD" id="6750709"/>
<dbReference type="PANTHER" id="PTHR31915">
    <property type="entry name" value="SKICH DOMAIN-CONTAINING PROTEIN"/>
    <property type="match status" value="1"/>
</dbReference>
<dbReference type="OrthoDB" id="10015001at2759"/>
<feature type="compositionally biased region" description="Low complexity" evidence="3">
    <location>
        <begin position="168"/>
        <end position="182"/>
    </location>
</feature>
<dbReference type="InParanoid" id="B3RPM3"/>
<feature type="compositionally biased region" description="Low complexity" evidence="3">
    <location>
        <begin position="209"/>
        <end position="224"/>
    </location>
</feature>
<evidence type="ECO:0000256" key="3">
    <source>
        <dbReference type="SAM" id="MobiDB-lite"/>
    </source>
</evidence>
<dbReference type="Gene3D" id="2.60.40.2840">
    <property type="match status" value="1"/>
</dbReference>
<evidence type="ECO:0000256" key="1">
    <source>
        <dbReference type="ARBA" id="ARBA00023054"/>
    </source>
</evidence>
<dbReference type="KEGG" id="tad:TRIADDRAFT_53591"/>
<dbReference type="EMBL" id="DS985242">
    <property type="protein sequence ID" value="EDV28215.1"/>
    <property type="molecule type" value="Genomic_DNA"/>
</dbReference>
<evidence type="ECO:0000256" key="2">
    <source>
        <dbReference type="SAM" id="Coils"/>
    </source>
</evidence>
<dbReference type="RefSeq" id="XP_002110049.1">
    <property type="nucleotide sequence ID" value="XM_002110013.1"/>
</dbReference>
<feature type="compositionally biased region" description="Polar residues" evidence="3">
    <location>
        <begin position="183"/>
        <end position="208"/>
    </location>
</feature>
<sequence>MFSGMSLGSSARQLADTEEVEFTGVRACYVPGEDIVCQYRHRGHDTPSADDWVGLYKIGWRSLREYLGFHWIRASNNQDDHTLLFPASTLPKDVEDEYQLCYISKGTLVRGRSRQFKISPTVPANVTESESMLFVDLQRSTTTSNSNVPLMTNSSNNNVNMQGIISVNNTTQPTNSSTPNQPGQGTNSNPLNIQQKDSSSNSRTPVHVQQSQATQSTNSSRSTTPELVKRTNNGQVHPYTMPSVGQIQHDNAPTSNNNSKLDQSNHNGQAEVATTTSTLVGKADTFSQDRRLTPSHSLNNSNLPNINTKKVSTSMPMEQLNKMRNDKLDDQKLQHLITSNLDTISSSKTSVNDNASSYPRPNQQVTHGVINAKLELIWPLINYISDGCPQLFDILRENDIQAMHSEKARRAVNVCLENLTARKRVTEDLLSRVNQLNQQLQGKNASLEKQKELQNENSQLKDDILNLTRQLDSAKDQILQLKNAESEERKKDHECLQVMQLQMRILVEKMDKIPVSKTQPTISTSSSSENQGNERVASNTTEQSSTDGTHLITTAIATSGNIANNPAITSNVYSESFYAPASMGTDIYGTNRNAPRNTPNLSSEFTTGWQNNYETQPAALRNPAPSSHPPPPQPTSRPGQSTGEFTFTYPPPTSTTPQPPSDDRQSHSDNYVCPVCSSEFPIVNGYDAFEHHVNFCIDSSR</sequence>
<feature type="compositionally biased region" description="Polar residues" evidence="3">
    <location>
        <begin position="243"/>
        <end position="279"/>
    </location>
</feature>
<dbReference type="GeneID" id="6750709"/>
<evidence type="ECO:0000313" key="6">
    <source>
        <dbReference type="Proteomes" id="UP000009022"/>
    </source>
</evidence>
<evidence type="ECO:0000313" key="5">
    <source>
        <dbReference type="EMBL" id="EDV28215.1"/>
    </source>
</evidence>